<evidence type="ECO:0000256" key="4">
    <source>
        <dbReference type="ARBA" id="ARBA00009759"/>
    </source>
</evidence>
<keyword evidence="7 10" id="KW-0460">Magnesium</keyword>
<keyword evidence="13" id="KW-1185">Reference proteome</keyword>
<dbReference type="GO" id="GO:0007165">
    <property type="term" value="P:signal transduction"/>
    <property type="evidence" value="ECO:0007669"/>
    <property type="project" value="TreeGrafter"/>
</dbReference>
<evidence type="ECO:0000256" key="9">
    <source>
        <dbReference type="ARBA" id="ARBA00053547"/>
    </source>
</evidence>
<dbReference type="FunFam" id="3.30.540.10:FF:000003">
    <property type="entry name" value="Inositol-1-monophosphatase"/>
    <property type="match status" value="1"/>
</dbReference>
<dbReference type="Pfam" id="PF00459">
    <property type="entry name" value="Inositol_P"/>
    <property type="match status" value="1"/>
</dbReference>
<proteinExistence type="inferred from homology"/>
<comment type="function">
    <text evidence="9">Catalyzes the dephosphorylation of histidinol-phosphate to histidinol, the direct precursor of histidine.</text>
</comment>
<comment type="cofactor">
    <cofactor evidence="2 10 11">
        <name>Mg(2+)</name>
        <dbReference type="ChEBI" id="CHEBI:18420"/>
    </cofactor>
</comment>
<dbReference type="GO" id="GO:0006020">
    <property type="term" value="P:inositol metabolic process"/>
    <property type="evidence" value="ECO:0007669"/>
    <property type="project" value="TreeGrafter"/>
</dbReference>
<evidence type="ECO:0000256" key="2">
    <source>
        <dbReference type="ARBA" id="ARBA00001946"/>
    </source>
</evidence>
<feature type="binding site" evidence="10">
    <location>
        <position position="89"/>
    </location>
    <ligand>
        <name>Mg(2+)</name>
        <dbReference type="ChEBI" id="CHEBI:18420"/>
        <label>1</label>
        <note>catalytic</note>
    </ligand>
</feature>
<comment type="pathway">
    <text evidence="3">Amino-acid biosynthesis; L-histidine biosynthesis; L-histidine from 5-phospho-alpha-D-ribose 1-diphosphate: step 8/9.</text>
</comment>
<dbReference type="Gene3D" id="3.30.540.10">
    <property type="entry name" value="Fructose-1,6-Bisphosphatase, subunit A, domain 1"/>
    <property type="match status" value="1"/>
</dbReference>
<dbReference type="GO" id="GO:0004401">
    <property type="term" value="F:histidinol-phosphatase activity"/>
    <property type="evidence" value="ECO:0007669"/>
    <property type="project" value="UniProtKB-EC"/>
</dbReference>
<dbReference type="GO" id="GO:0046872">
    <property type="term" value="F:metal ion binding"/>
    <property type="evidence" value="ECO:0007669"/>
    <property type="project" value="UniProtKB-KW"/>
</dbReference>
<comment type="caution">
    <text evidence="12">The sequence shown here is derived from an EMBL/GenBank/DDBJ whole genome shotgun (WGS) entry which is preliminary data.</text>
</comment>
<dbReference type="InterPro" id="IPR000760">
    <property type="entry name" value="Inositol_monophosphatase-like"/>
</dbReference>
<dbReference type="PANTHER" id="PTHR20854:SF4">
    <property type="entry name" value="INOSITOL-1-MONOPHOSPHATASE-RELATED"/>
    <property type="match status" value="1"/>
</dbReference>
<feature type="binding site" evidence="10">
    <location>
        <position position="219"/>
    </location>
    <ligand>
        <name>Mg(2+)</name>
        <dbReference type="ChEBI" id="CHEBI:18420"/>
        <label>1</label>
        <note>catalytic</note>
    </ligand>
</feature>
<evidence type="ECO:0000256" key="10">
    <source>
        <dbReference type="PIRSR" id="PIRSR600760-2"/>
    </source>
</evidence>
<comment type="catalytic activity">
    <reaction evidence="8">
        <text>L-histidinol phosphate + H2O = L-histidinol + phosphate</text>
        <dbReference type="Rhea" id="RHEA:14465"/>
        <dbReference type="ChEBI" id="CHEBI:15377"/>
        <dbReference type="ChEBI" id="CHEBI:43474"/>
        <dbReference type="ChEBI" id="CHEBI:57699"/>
        <dbReference type="ChEBI" id="CHEBI:57980"/>
        <dbReference type="EC" id="3.1.3.15"/>
    </reaction>
</comment>
<gene>
    <name evidence="12" type="ORF">DQ384_14885</name>
</gene>
<dbReference type="EMBL" id="QOIL01000007">
    <property type="protein sequence ID" value="RCG30583.1"/>
    <property type="molecule type" value="Genomic_DNA"/>
</dbReference>
<evidence type="ECO:0000313" key="13">
    <source>
        <dbReference type="Proteomes" id="UP000253094"/>
    </source>
</evidence>
<dbReference type="PANTHER" id="PTHR20854">
    <property type="entry name" value="INOSITOL MONOPHOSPHATASE"/>
    <property type="match status" value="1"/>
</dbReference>
<comment type="catalytic activity">
    <reaction evidence="1 11">
        <text>a myo-inositol phosphate + H2O = myo-inositol + phosphate</text>
        <dbReference type="Rhea" id="RHEA:24056"/>
        <dbReference type="ChEBI" id="CHEBI:15377"/>
        <dbReference type="ChEBI" id="CHEBI:17268"/>
        <dbReference type="ChEBI" id="CHEBI:43474"/>
        <dbReference type="ChEBI" id="CHEBI:84139"/>
        <dbReference type="EC" id="3.1.3.25"/>
    </reaction>
</comment>
<accession>A0A367FJL3</accession>
<dbReference type="Proteomes" id="UP000253094">
    <property type="component" value="Unassembled WGS sequence"/>
</dbReference>
<evidence type="ECO:0000256" key="7">
    <source>
        <dbReference type="ARBA" id="ARBA00022842"/>
    </source>
</evidence>
<keyword evidence="5 10" id="KW-0479">Metal-binding</keyword>
<keyword evidence="6 11" id="KW-0378">Hydrolase</keyword>
<feature type="binding site" evidence="10">
    <location>
        <position position="90"/>
    </location>
    <ligand>
        <name>Mg(2+)</name>
        <dbReference type="ChEBI" id="CHEBI:18420"/>
        <label>2</label>
    </ligand>
</feature>
<evidence type="ECO:0000256" key="6">
    <source>
        <dbReference type="ARBA" id="ARBA00022801"/>
    </source>
</evidence>
<dbReference type="PROSITE" id="PS00630">
    <property type="entry name" value="IMP_2"/>
    <property type="match status" value="1"/>
</dbReference>
<dbReference type="RefSeq" id="WP_114029378.1">
    <property type="nucleotide sequence ID" value="NZ_QOIL01000007.1"/>
</dbReference>
<reference evidence="12 13" key="1">
    <citation type="submission" date="2018-06" db="EMBL/GenBank/DDBJ databases">
        <title>Sphaerisporangium craniellae sp. nov., isolated from a marine sponge in the South China Sea.</title>
        <authorList>
            <person name="Li L."/>
        </authorList>
    </citation>
    <scope>NUCLEOTIDE SEQUENCE [LARGE SCALE GENOMIC DNA]</scope>
    <source>
        <strain evidence="12 13">CCTCC AA 208026</strain>
    </source>
</reference>
<evidence type="ECO:0000256" key="8">
    <source>
        <dbReference type="ARBA" id="ARBA00049158"/>
    </source>
</evidence>
<comment type="similarity">
    <text evidence="4 11">Belongs to the inositol monophosphatase superfamily.</text>
</comment>
<dbReference type="GO" id="GO:0008934">
    <property type="term" value="F:inositol monophosphate 1-phosphatase activity"/>
    <property type="evidence" value="ECO:0007669"/>
    <property type="project" value="InterPro"/>
</dbReference>
<evidence type="ECO:0000256" key="1">
    <source>
        <dbReference type="ARBA" id="ARBA00001033"/>
    </source>
</evidence>
<evidence type="ECO:0000256" key="3">
    <source>
        <dbReference type="ARBA" id="ARBA00004970"/>
    </source>
</evidence>
<feature type="binding site" evidence="10">
    <location>
        <position position="67"/>
    </location>
    <ligand>
        <name>Mg(2+)</name>
        <dbReference type="ChEBI" id="CHEBI:18420"/>
        <label>1</label>
        <note>catalytic</note>
    </ligand>
</feature>
<dbReference type="PROSITE" id="PS00629">
    <property type="entry name" value="IMP_1"/>
    <property type="match status" value="1"/>
</dbReference>
<dbReference type="InterPro" id="IPR020550">
    <property type="entry name" value="Inositol_monophosphatase_CS"/>
</dbReference>
<name>A0A367FJL3_9ACTN</name>
<feature type="binding site" evidence="10">
    <location>
        <position position="87"/>
    </location>
    <ligand>
        <name>Mg(2+)</name>
        <dbReference type="ChEBI" id="CHEBI:18420"/>
        <label>1</label>
        <note>catalytic</note>
    </ligand>
</feature>
<dbReference type="AlphaFoldDB" id="A0A367FJL3"/>
<protein>
    <recommendedName>
        <fullName evidence="11">Inositol-1-monophosphatase</fullName>
        <ecNumber evidence="11">3.1.3.25</ecNumber>
    </recommendedName>
</protein>
<sequence>MTDFLDLAVSIAREAGQMLIAKRPARPEAVSTKSSATDVVTALDRACEELIRARILAARPGDAILGEEGGETGGVTSGEGRVRWVVDPIDGTVNFMYGLPDWCVSIAVEVDGEIVAGVVNVVPRGELFAAARGGGAELLREGLPAERLRCNTGVPLAGALIATGFGYRPERRAVQAEVLAHVVPRVRDIRRGGSCAADLCSVAAGRVDGYYERGTEYWDFAAGGLVATEAGARIGGLGGRPCNPELTLCAAPGLFEELHDLLEPLDPERDG</sequence>
<dbReference type="InterPro" id="IPR020583">
    <property type="entry name" value="Inositol_monoP_metal-BS"/>
</dbReference>
<dbReference type="PRINTS" id="PR00377">
    <property type="entry name" value="IMPHPHTASES"/>
</dbReference>
<dbReference type="GO" id="GO:0046854">
    <property type="term" value="P:phosphatidylinositol phosphate biosynthetic process"/>
    <property type="evidence" value="ECO:0007669"/>
    <property type="project" value="InterPro"/>
</dbReference>
<organism evidence="12 13">
    <name type="scientific">Sphaerisporangium album</name>
    <dbReference type="NCBI Taxonomy" id="509200"/>
    <lineage>
        <taxon>Bacteria</taxon>
        <taxon>Bacillati</taxon>
        <taxon>Actinomycetota</taxon>
        <taxon>Actinomycetes</taxon>
        <taxon>Streptosporangiales</taxon>
        <taxon>Streptosporangiaceae</taxon>
        <taxon>Sphaerisporangium</taxon>
    </lineage>
</organism>
<dbReference type="SUPFAM" id="SSF56655">
    <property type="entry name" value="Carbohydrate phosphatase"/>
    <property type="match status" value="1"/>
</dbReference>
<evidence type="ECO:0000256" key="11">
    <source>
        <dbReference type="RuleBase" id="RU364068"/>
    </source>
</evidence>
<dbReference type="InterPro" id="IPR033942">
    <property type="entry name" value="IMPase"/>
</dbReference>
<evidence type="ECO:0000256" key="5">
    <source>
        <dbReference type="ARBA" id="ARBA00022723"/>
    </source>
</evidence>
<dbReference type="Gene3D" id="3.40.190.80">
    <property type="match status" value="1"/>
</dbReference>
<evidence type="ECO:0000313" key="12">
    <source>
        <dbReference type="EMBL" id="RCG30583.1"/>
    </source>
</evidence>
<dbReference type="EC" id="3.1.3.25" evidence="11"/>
<dbReference type="CDD" id="cd01639">
    <property type="entry name" value="IMPase"/>
    <property type="match status" value="1"/>
</dbReference>
<dbReference type="OrthoDB" id="9772456at2"/>